<dbReference type="EMBL" id="CATOUU010000369">
    <property type="protein sequence ID" value="CAI9926675.1"/>
    <property type="molecule type" value="Genomic_DNA"/>
</dbReference>
<evidence type="ECO:0000313" key="3">
    <source>
        <dbReference type="EMBL" id="CAL6003137.1"/>
    </source>
</evidence>
<dbReference type="AlphaFoldDB" id="A0AA86NUZ0"/>
<evidence type="ECO:0000256" key="1">
    <source>
        <dbReference type="SAM" id="MobiDB-lite"/>
    </source>
</evidence>
<comment type="caution">
    <text evidence="2">The sequence shown here is derived from an EMBL/GenBank/DDBJ whole genome shotgun (WGS) entry which is preliminary data.</text>
</comment>
<reference evidence="2" key="1">
    <citation type="submission" date="2023-06" db="EMBL/GenBank/DDBJ databases">
        <authorList>
            <person name="Kurt Z."/>
        </authorList>
    </citation>
    <scope>NUCLEOTIDE SEQUENCE</scope>
</reference>
<feature type="region of interest" description="Disordered" evidence="1">
    <location>
        <begin position="258"/>
        <end position="295"/>
    </location>
</feature>
<reference evidence="3 4" key="2">
    <citation type="submission" date="2024-07" db="EMBL/GenBank/DDBJ databases">
        <authorList>
            <person name="Akdeniz Z."/>
        </authorList>
    </citation>
    <scope>NUCLEOTIDE SEQUENCE [LARGE SCALE GENOMIC DNA]</scope>
</reference>
<dbReference type="EMBL" id="CAXDID020000046">
    <property type="protein sequence ID" value="CAL6003137.1"/>
    <property type="molecule type" value="Genomic_DNA"/>
</dbReference>
<gene>
    <name evidence="2" type="ORF">HINF_LOCUS14320</name>
    <name evidence="3" type="ORF">HINF_LOCUS18262</name>
</gene>
<evidence type="ECO:0000313" key="2">
    <source>
        <dbReference type="EMBL" id="CAI9926675.1"/>
    </source>
</evidence>
<sequence>MRNIFTSLLFSAISNQTSLKQSIKSILSQQQIRSPLASAKVSANIRLMQQHFSDQLQPQFPQPNQQVPNSPFNYKHNKISEQVQTLIQLDPSDESLTSQQNVKEYVNNLKKSKLRELVGTIDTTKVPTVSKFPKLSDFQNELSHSTTNRIQFSNLTESANCESNIDSNADSDSYLLTTRSLRKTVKKEKELTIEDFKRVKRSPLIKADQMQTKEFIELQTSPKIKISKEKVNFAEMELKRKIMKIEFAERQERLKLQQMQQVRQPQRPNEPAQNKPITNEPVYNLQQQQPDEVGQNLTLLTQSKPSLDLFGLDDDEVEVFGNP</sequence>
<name>A0AA86NUZ0_9EUKA</name>
<keyword evidence="4" id="KW-1185">Reference proteome</keyword>
<feature type="compositionally biased region" description="Polar residues" evidence="1">
    <location>
        <begin position="284"/>
        <end position="295"/>
    </location>
</feature>
<proteinExistence type="predicted"/>
<evidence type="ECO:0000313" key="4">
    <source>
        <dbReference type="Proteomes" id="UP001642409"/>
    </source>
</evidence>
<protein>
    <submittedName>
        <fullName evidence="3">Hypothetical_protein</fullName>
    </submittedName>
</protein>
<organism evidence="2">
    <name type="scientific">Hexamita inflata</name>
    <dbReference type="NCBI Taxonomy" id="28002"/>
    <lineage>
        <taxon>Eukaryota</taxon>
        <taxon>Metamonada</taxon>
        <taxon>Diplomonadida</taxon>
        <taxon>Hexamitidae</taxon>
        <taxon>Hexamitinae</taxon>
        <taxon>Hexamita</taxon>
    </lineage>
</organism>
<feature type="compositionally biased region" description="Low complexity" evidence="1">
    <location>
        <begin position="258"/>
        <end position="267"/>
    </location>
</feature>
<accession>A0AA86NUZ0</accession>
<dbReference type="Proteomes" id="UP001642409">
    <property type="component" value="Unassembled WGS sequence"/>
</dbReference>